<comment type="caution">
    <text evidence="1">The sequence shown here is derived from an EMBL/GenBank/DDBJ whole genome shotgun (WGS) entry which is preliminary data.</text>
</comment>
<organism evidence="1 2">
    <name type="scientific">Shewanella scandinavica</name>
    <dbReference type="NCBI Taxonomy" id="3063538"/>
    <lineage>
        <taxon>Bacteria</taxon>
        <taxon>Pseudomonadati</taxon>
        <taxon>Pseudomonadota</taxon>
        <taxon>Gammaproteobacteria</taxon>
        <taxon>Alteromonadales</taxon>
        <taxon>Shewanellaceae</taxon>
        <taxon>Shewanella</taxon>
    </lineage>
</organism>
<dbReference type="Proteomes" id="UP001249505">
    <property type="component" value="Unassembled WGS sequence"/>
</dbReference>
<keyword evidence="2" id="KW-1185">Reference proteome</keyword>
<reference evidence="1 2" key="1">
    <citation type="submission" date="2023-07" db="EMBL/GenBank/DDBJ databases">
        <title>Novel Shewanella species isolated from Baltic Sea sediments.</title>
        <authorList>
            <person name="Martin-Rodriguez A.J."/>
        </authorList>
    </citation>
    <scope>NUCLEOTIDE SEQUENCE [LARGE SCALE GENOMIC DNA]</scope>
    <source>
        <strain evidence="1 2">SP2S1-2</strain>
    </source>
</reference>
<sequence length="274" mass="30451">MSTTSINSDNYAERQLIVVMPDDFVDSIRKFEEEIIEENKETSLKEAAILAMKLAIKTNIFTMAIDAYKALEKLKQNGFNATYIKKSESSGLTFPPGHPRNGVLYVAHPADDDVYYAMASFHRMAFEHKFSEAIDILMSLGANKIKVEHIRGWSHEFCGELAVSTPTGNLSATAHNTSKISSSILYEATLDGHTTPSIPDQLAWYKHEPTWQSIAKGRIQHGLREFSLSVAYEDDFGINAGLKISAVKSGLELGGRFEDHQATIWRISGTFTNG</sequence>
<evidence type="ECO:0000313" key="2">
    <source>
        <dbReference type="Proteomes" id="UP001249505"/>
    </source>
</evidence>
<proteinExistence type="predicted"/>
<dbReference type="EMBL" id="JAUOES010000002">
    <property type="protein sequence ID" value="MDT3279026.1"/>
    <property type="molecule type" value="Genomic_DNA"/>
</dbReference>
<dbReference type="RefSeq" id="WP_311898073.1">
    <property type="nucleotide sequence ID" value="NZ_JAUOES010000002.1"/>
</dbReference>
<name>A0ABU3FUH7_9GAMM</name>
<evidence type="ECO:0000313" key="1">
    <source>
        <dbReference type="EMBL" id="MDT3279026.1"/>
    </source>
</evidence>
<accession>A0ABU3FUH7</accession>
<protein>
    <submittedName>
        <fullName evidence="1">Uncharacterized protein</fullName>
    </submittedName>
</protein>
<gene>
    <name evidence="1" type="ORF">Q4Q50_01745</name>
</gene>